<gene>
    <name evidence="1" type="ORF">BWQ96_03033</name>
</gene>
<dbReference type="Proteomes" id="UP000247409">
    <property type="component" value="Unassembled WGS sequence"/>
</dbReference>
<proteinExistence type="predicted"/>
<dbReference type="AlphaFoldDB" id="A0A2V3IYN4"/>
<name>A0A2V3IYN4_9FLOR</name>
<evidence type="ECO:0000313" key="2">
    <source>
        <dbReference type="Proteomes" id="UP000247409"/>
    </source>
</evidence>
<evidence type="ECO:0000313" key="1">
    <source>
        <dbReference type="EMBL" id="PXF47258.1"/>
    </source>
</evidence>
<comment type="caution">
    <text evidence="1">The sequence shown here is derived from an EMBL/GenBank/DDBJ whole genome shotgun (WGS) entry which is preliminary data.</text>
</comment>
<sequence length="33" mass="3846">MLNSIGQERKLVTSADWNWQEFVPRLVVGKRMG</sequence>
<dbReference type="EMBL" id="NBIV01000027">
    <property type="protein sequence ID" value="PXF47258.1"/>
    <property type="molecule type" value="Genomic_DNA"/>
</dbReference>
<accession>A0A2V3IYN4</accession>
<protein>
    <submittedName>
        <fullName evidence="1">Uncharacterized protein</fullName>
    </submittedName>
</protein>
<organism evidence="1 2">
    <name type="scientific">Gracilariopsis chorda</name>
    <dbReference type="NCBI Taxonomy" id="448386"/>
    <lineage>
        <taxon>Eukaryota</taxon>
        <taxon>Rhodophyta</taxon>
        <taxon>Florideophyceae</taxon>
        <taxon>Rhodymeniophycidae</taxon>
        <taxon>Gracilariales</taxon>
        <taxon>Gracilariaceae</taxon>
        <taxon>Gracilariopsis</taxon>
    </lineage>
</organism>
<reference evidence="1 2" key="1">
    <citation type="journal article" date="2018" name="Mol. Biol. Evol.">
        <title>Analysis of the draft genome of the red seaweed Gracilariopsis chorda provides insights into genome size evolution in Rhodophyta.</title>
        <authorList>
            <person name="Lee J."/>
            <person name="Yang E.C."/>
            <person name="Graf L."/>
            <person name="Yang J.H."/>
            <person name="Qiu H."/>
            <person name="Zel Zion U."/>
            <person name="Chan C.X."/>
            <person name="Stephens T.G."/>
            <person name="Weber A.P.M."/>
            <person name="Boo G.H."/>
            <person name="Boo S.M."/>
            <person name="Kim K.M."/>
            <person name="Shin Y."/>
            <person name="Jung M."/>
            <person name="Lee S.J."/>
            <person name="Yim H.S."/>
            <person name="Lee J.H."/>
            <person name="Bhattacharya D."/>
            <person name="Yoon H.S."/>
        </authorList>
    </citation>
    <scope>NUCLEOTIDE SEQUENCE [LARGE SCALE GENOMIC DNA]</scope>
    <source>
        <strain evidence="1 2">SKKU-2015</strain>
        <tissue evidence="1">Whole body</tissue>
    </source>
</reference>
<keyword evidence="2" id="KW-1185">Reference proteome</keyword>